<dbReference type="EMBL" id="JAUFPN010000108">
    <property type="protein sequence ID" value="MDN3564707.1"/>
    <property type="molecule type" value="Genomic_DNA"/>
</dbReference>
<gene>
    <name evidence="7" type="ORF">QWZ14_10050</name>
</gene>
<dbReference type="PROSITE" id="PS50113">
    <property type="entry name" value="PAC"/>
    <property type="match status" value="1"/>
</dbReference>
<dbReference type="CDD" id="cd00130">
    <property type="entry name" value="PAS"/>
    <property type="match status" value="1"/>
</dbReference>
<dbReference type="PROSITE" id="PS50112">
    <property type="entry name" value="PAS"/>
    <property type="match status" value="1"/>
</dbReference>
<dbReference type="InterPro" id="IPR000700">
    <property type="entry name" value="PAS-assoc_C"/>
</dbReference>
<comment type="caution">
    <text evidence="7">The sequence shown here is derived from an EMBL/GenBank/DDBJ whole genome shotgun (WGS) entry which is preliminary data.</text>
</comment>
<organism evidence="7 8">
    <name type="scientific">Paeniroseomonas aquatica</name>
    <dbReference type="NCBI Taxonomy" id="373043"/>
    <lineage>
        <taxon>Bacteria</taxon>
        <taxon>Pseudomonadati</taxon>
        <taxon>Pseudomonadota</taxon>
        <taxon>Alphaproteobacteria</taxon>
        <taxon>Acetobacterales</taxon>
        <taxon>Acetobacteraceae</taxon>
        <taxon>Paeniroseomonas</taxon>
    </lineage>
</organism>
<dbReference type="Pfam" id="PF08448">
    <property type="entry name" value="PAS_4"/>
    <property type="match status" value="2"/>
</dbReference>
<dbReference type="PROSITE" id="PS50111">
    <property type="entry name" value="CHEMOTAXIS_TRANSDUC_2"/>
    <property type="match status" value="1"/>
</dbReference>
<evidence type="ECO:0000313" key="7">
    <source>
        <dbReference type="EMBL" id="MDN3564707.1"/>
    </source>
</evidence>
<sequence>MRLFGKTTFDVTRIAALDALRTNVMIADPDLNIIYVNPSAMALMREAEAELRQELPRFDLARLIGSNIDIFHRNPTHQRQMLAGLARPHAATIHVGGRAFDLLVTPLQDQGKPLGFTVEWADARARLLNLDYAAQIAAIGRSLAVIQFGTDGTILDANPNFLKAMGYTLEEVRGRNHSMFVEPALHGSAEYARFWEELRRGEYQAAQFKRIGKGGREIWIEASYNPILDSAGKVTKVVKFATDVTGQMTLLANLKTLIDQNFGEIDGAIDLSTGSARTATTAAEETSNSVQSVAASAEELATSITEISESMAKSRAATDSAFDRTVAVGRNTETLANAAQAMGGIVGLIRNIASQINLLALNATIEAARAGDAGKGFAVVASEVKNLAVQAARATEQISGEIDGIQATSLEVAGALDAIRDAVTTVRESVTLTASAVEEQSAVTRGMSADMQTAAGAVSTVSANIAEIASAVLQAGQAVTKTKDAARVLVR</sequence>
<keyword evidence="8" id="KW-1185">Reference proteome</keyword>
<evidence type="ECO:0000259" key="6">
    <source>
        <dbReference type="PROSITE" id="PS50113"/>
    </source>
</evidence>
<dbReference type="Gene3D" id="3.30.450.20">
    <property type="entry name" value="PAS domain"/>
    <property type="match status" value="2"/>
</dbReference>
<feature type="domain" description="PAC" evidence="6">
    <location>
        <begin position="204"/>
        <end position="256"/>
    </location>
</feature>
<evidence type="ECO:0000313" key="8">
    <source>
        <dbReference type="Proteomes" id="UP001529369"/>
    </source>
</evidence>
<dbReference type="NCBIfam" id="TIGR00229">
    <property type="entry name" value="sensory_box"/>
    <property type="match status" value="1"/>
</dbReference>
<dbReference type="RefSeq" id="WP_290316512.1">
    <property type="nucleotide sequence ID" value="NZ_JAUFPN010000108.1"/>
</dbReference>
<dbReference type="PANTHER" id="PTHR32089:SF112">
    <property type="entry name" value="LYSOZYME-LIKE PROTEIN-RELATED"/>
    <property type="match status" value="1"/>
</dbReference>
<dbReference type="InterPro" id="IPR001610">
    <property type="entry name" value="PAC"/>
</dbReference>
<feature type="domain" description="Methyl-accepting transducer" evidence="4">
    <location>
        <begin position="254"/>
        <end position="480"/>
    </location>
</feature>
<evidence type="ECO:0000259" key="5">
    <source>
        <dbReference type="PROSITE" id="PS50112"/>
    </source>
</evidence>
<dbReference type="InterPro" id="IPR000014">
    <property type="entry name" value="PAS"/>
</dbReference>
<dbReference type="Proteomes" id="UP001529369">
    <property type="component" value="Unassembled WGS sequence"/>
</dbReference>
<dbReference type="PANTHER" id="PTHR32089">
    <property type="entry name" value="METHYL-ACCEPTING CHEMOTAXIS PROTEIN MCPB"/>
    <property type="match status" value="1"/>
</dbReference>
<evidence type="ECO:0000259" key="4">
    <source>
        <dbReference type="PROSITE" id="PS50111"/>
    </source>
</evidence>
<evidence type="ECO:0000256" key="2">
    <source>
        <dbReference type="ARBA" id="ARBA00029447"/>
    </source>
</evidence>
<dbReference type="InterPro" id="IPR035965">
    <property type="entry name" value="PAS-like_dom_sf"/>
</dbReference>
<dbReference type="Gene3D" id="1.10.287.950">
    <property type="entry name" value="Methyl-accepting chemotaxis protein"/>
    <property type="match status" value="1"/>
</dbReference>
<dbReference type="SUPFAM" id="SSF58104">
    <property type="entry name" value="Methyl-accepting chemotaxis protein (MCP) signaling domain"/>
    <property type="match status" value="1"/>
</dbReference>
<dbReference type="Pfam" id="PF00015">
    <property type="entry name" value="MCPsignal"/>
    <property type="match status" value="1"/>
</dbReference>
<dbReference type="SMART" id="SM00091">
    <property type="entry name" value="PAS"/>
    <property type="match status" value="2"/>
</dbReference>
<evidence type="ECO:0000256" key="3">
    <source>
        <dbReference type="PROSITE-ProRule" id="PRU00284"/>
    </source>
</evidence>
<comment type="similarity">
    <text evidence="2">Belongs to the methyl-accepting chemotaxis (MCP) protein family.</text>
</comment>
<dbReference type="InterPro" id="IPR013656">
    <property type="entry name" value="PAS_4"/>
</dbReference>
<proteinExistence type="inferred from homology"/>
<accession>A0ABT8A4I3</accession>
<dbReference type="SMART" id="SM00283">
    <property type="entry name" value="MA"/>
    <property type="match status" value="1"/>
</dbReference>
<evidence type="ECO:0000256" key="1">
    <source>
        <dbReference type="ARBA" id="ARBA00023224"/>
    </source>
</evidence>
<keyword evidence="1 3" id="KW-0807">Transducer</keyword>
<protein>
    <submittedName>
        <fullName evidence="7">PAS domain-containing methyl-accepting chemotaxis protein</fullName>
    </submittedName>
</protein>
<dbReference type="InterPro" id="IPR004090">
    <property type="entry name" value="Chemotax_Me-accpt_rcpt"/>
</dbReference>
<feature type="domain" description="PAS" evidence="5">
    <location>
        <begin position="145"/>
        <end position="183"/>
    </location>
</feature>
<dbReference type="SMART" id="SM00086">
    <property type="entry name" value="PAC"/>
    <property type="match status" value="1"/>
</dbReference>
<reference evidence="8" key="1">
    <citation type="journal article" date="2019" name="Int. J. Syst. Evol. Microbiol.">
        <title>The Global Catalogue of Microorganisms (GCM) 10K type strain sequencing project: providing services to taxonomists for standard genome sequencing and annotation.</title>
        <authorList>
            <consortium name="The Broad Institute Genomics Platform"/>
            <consortium name="The Broad Institute Genome Sequencing Center for Infectious Disease"/>
            <person name="Wu L."/>
            <person name="Ma J."/>
        </authorList>
    </citation>
    <scope>NUCLEOTIDE SEQUENCE [LARGE SCALE GENOMIC DNA]</scope>
    <source>
        <strain evidence="8">CECT 7131</strain>
    </source>
</reference>
<dbReference type="PRINTS" id="PR00260">
    <property type="entry name" value="CHEMTRNSDUCR"/>
</dbReference>
<name>A0ABT8A4I3_9PROT</name>
<dbReference type="InterPro" id="IPR004089">
    <property type="entry name" value="MCPsignal_dom"/>
</dbReference>
<dbReference type="SUPFAM" id="SSF55785">
    <property type="entry name" value="PYP-like sensor domain (PAS domain)"/>
    <property type="match status" value="1"/>
</dbReference>